<accession>R7QJ63</accession>
<keyword evidence="5" id="KW-1185">Reference proteome</keyword>
<dbReference type="PANTHER" id="PTHR43674">
    <property type="entry name" value="NITRILASE C965.09-RELATED"/>
    <property type="match status" value="1"/>
</dbReference>
<dbReference type="AlphaFoldDB" id="R7QJ63"/>
<name>R7QJ63_CHOCR</name>
<dbReference type="OrthoDB" id="412018at2759"/>
<dbReference type="EMBL" id="HG001898">
    <property type="protein sequence ID" value="CDF38134.1"/>
    <property type="molecule type" value="Genomic_DNA"/>
</dbReference>
<evidence type="ECO:0000256" key="2">
    <source>
        <dbReference type="SAM" id="MobiDB-lite"/>
    </source>
</evidence>
<dbReference type="PROSITE" id="PS50263">
    <property type="entry name" value="CN_HYDROLASE"/>
    <property type="match status" value="1"/>
</dbReference>
<proteinExistence type="predicted"/>
<dbReference type="Gramene" id="CDF38134">
    <property type="protein sequence ID" value="CDF38134"/>
    <property type="gene ID" value="CHC_T00006316001"/>
</dbReference>
<feature type="compositionally biased region" description="Basic and acidic residues" evidence="2">
    <location>
        <begin position="334"/>
        <end position="346"/>
    </location>
</feature>
<dbReference type="Proteomes" id="UP000012073">
    <property type="component" value="Unassembled WGS sequence"/>
</dbReference>
<dbReference type="STRING" id="2769.R7QJ63"/>
<dbReference type="Gene3D" id="3.60.110.10">
    <property type="entry name" value="Carbon-nitrogen hydrolase"/>
    <property type="match status" value="1"/>
</dbReference>
<feature type="domain" description="CN hydrolase" evidence="3">
    <location>
        <begin position="1"/>
        <end position="158"/>
    </location>
</feature>
<evidence type="ECO:0000256" key="1">
    <source>
        <dbReference type="ARBA" id="ARBA00022801"/>
    </source>
</evidence>
<dbReference type="KEGG" id="ccp:CHC_T00006316001"/>
<dbReference type="GO" id="GO:0033388">
    <property type="term" value="P:putrescine biosynthetic process from arginine"/>
    <property type="evidence" value="ECO:0007669"/>
    <property type="project" value="TreeGrafter"/>
</dbReference>
<keyword evidence="1" id="KW-0378">Hydrolase</keyword>
<evidence type="ECO:0000313" key="4">
    <source>
        <dbReference type="EMBL" id="CDF38134.1"/>
    </source>
</evidence>
<feature type="region of interest" description="Disordered" evidence="2">
    <location>
        <begin position="325"/>
        <end position="370"/>
    </location>
</feature>
<reference evidence="5" key="1">
    <citation type="journal article" date="2013" name="Proc. Natl. Acad. Sci. U.S.A.">
        <title>Genome structure and metabolic features in the red seaweed Chondrus crispus shed light on evolution of the Archaeplastida.</title>
        <authorList>
            <person name="Collen J."/>
            <person name="Porcel B."/>
            <person name="Carre W."/>
            <person name="Ball S.G."/>
            <person name="Chaparro C."/>
            <person name="Tonon T."/>
            <person name="Barbeyron T."/>
            <person name="Michel G."/>
            <person name="Noel B."/>
            <person name="Valentin K."/>
            <person name="Elias M."/>
            <person name="Artiguenave F."/>
            <person name="Arun A."/>
            <person name="Aury J.M."/>
            <person name="Barbosa-Neto J.F."/>
            <person name="Bothwell J.H."/>
            <person name="Bouget F.Y."/>
            <person name="Brillet L."/>
            <person name="Cabello-Hurtado F."/>
            <person name="Capella-Gutierrez S."/>
            <person name="Charrier B."/>
            <person name="Cladiere L."/>
            <person name="Cock J.M."/>
            <person name="Coelho S.M."/>
            <person name="Colleoni C."/>
            <person name="Czjzek M."/>
            <person name="Da Silva C."/>
            <person name="Delage L."/>
            <person name="Denoeud F."/>
            <person name="Deschamps P."/>
            <person name="Dittami S.M."/>
            <person name="Gabaldon T."/>
            <person name="Gachon C.M."/>
            <person name="Groisillier A."/>
            <person name="Herve C."/>
            <person name="Jabbari K."/>
            <person name="Katinka M."/>
            <person name="Kloareg B."/>
            <person name="Kowalczyk N."/>
            <person name="Labadie K."/>
            <person name="Leblanc C."/>
            <person name="Lopez P.J."/>
            <person name="McLachlan D.H."/>
            <person name="Meslet-Cladiere L."/>
            <person name="Moustafa A."/>
            <person name="Nehr Z."/>
            <person name="Nyvall Collen P."/>
            <person name="Panaud O."/>
            <person name="Partensky F."/>
            <person name="Poulain J."/>
            <person name="Rensing S.A."/>
            <person name="Rousvoal S."/>
            <person name="Samson G."/>
            <person name="Symeonidi A."/>
            <person name="Weissenbach J."/>
            <person name="Zambounis A."/>
            <person name="Wincker P."/>
            <person name="Boyen C."/>
        </authorList>
    </citation>
    <scope>NUCLEOTIDE SEQUENCE [LARGE SCALE GENOMIC DNA]</scope>
    <source>
        <strain evidence="5">cv. Stackhouse</strain>
    </source>
</reference>
<sequence>MIDADGQQLGIYRKSHIPDGPGYQEKFYFTPGDTGFRTFKTRYAAIGVGICWDQWFPEAARCMALQGAELLMYPTAIGSEPQYPAMDTCAQWQRCMQGHAAANMIPIIASNRVGKELSMASDISVTFYGSSFLTDHYGAIVADAGRHQDSTLMHTYNLDEMRSARHQWGIFRDRRPDLYTALFSFDGSAAAHVVTDNRRAPSLPSPFHTARAVGPAQVAMPGLTHPKKIGDPDTLVPPHAMVPVVEETRRGGLGHTFDLHEASFIGDVKASAQRRPRGRCWVCRAKTTYECKLCTPGPVPLCNRTARECWWKYHAGEITQFVPNKRGRKRRKNEHSEVHGNEHPEGDESDDDVEDSKQDADPGNVGALLG</sequence>
<dbReference type="GO" id="GO:0050126">
    <property type="term" value="F:N-carbamoylputrescine amidase activity"/>
    <property type="evidence" value="ECO:0007669"/>
    <property type="project" value="TreeGrafter"/>
</dbReference>
<dbReference type="RefSeq" id="XP_005718003.1">
    <property type="nucleotide sequence ID" value="XM_005717946.1"/>
</dbReference>
<dbReference type="InterPro" id="IPR050345">
    <property type="entry name" value="Aliph_Amidase/BUP"/>
</dbReference>
<dbReference type="PhylomeDB" id="R7QJ63"/>
<evidence type="ECO:0000259" key="3">
    <source>
        <dbReference type="PROSITE" id="PS50263"/>
    </source>
</evidence>
<dbReference type="InterPro" id="IPR003010">
    <property type="entry name" value="C-N_Hydrolase"/>
</dbReference>
<dbReference type="PANTHER" id="PTHR43674:SF2">
    <property type="entry name" value="BETA-UREIDOPROPIONASE"/>
    <property type="match status" value="1"/>
</dbReference>
<evidence type="ECO:0000313" key="5">
    <source>
        <dbReference type="Proteomes" id="UP000012073"/>
    </source>
</evidence>
<dbReference type="GeneID" id="17325712"/>
<dbReference type="InterPro" id="IPR036526">
    <property type="entry name" value="C-N_Hydrolase_sf"/>
</dbReference>
<organism evidence="4 5">
    <name type="scientific">Chondrus crispus</name>
    <name type="common">Carrageen Irish moss</name>
    <name type="synonym">Polymorpha crispa</name>
    <dbReference type="NCBI Taxonomy" id="2769"/>
    <lineage>
        <taxon>Eukaryota</taxon>
        <taxon>Rhodophyta</taxon>
        <taxon>Florideophyceae</taxon>
        <taxon>Rhodymeniophycidae</taxon>
        <taxon>Gigartinales</taxon>
        <taxon>Gigartinaceae</taxon>
        <taxon>Chondrus</taxon>
    </lineage>
</organism>
<dbReference type="Pfam" id="PF00795">
    <property type="entry name" value="CN_hydrolase"/>
    <property type="match status" value="1"/>
</dbReference>
<gene>
    <name evidence="4" type="ORF">CHC_T00006316001</name>
</gene>
<dbReference type="SUPFAM" id="SSF56317">
    <property type="entry name" value="Carbon-nitrogen hydrolase"/>
    <property type="match status" value="1"/>
</dbReference>
<protein>
    <recommendedName>
        <fullName evidence="3">CN hydrolase domain-containing protein</fullName>
    </recommendedName>
</protein>